<dbReference type="PROSITE" id="PS51900">
    <property type="entry name" value="CB"/>
    <property type="match status" value="1"/>
</dbReference>
<dbReference type="GO" id="GO:0015074">
    <property type="term" value="P:DNA integration"/>
    <property type="evidence" value="ECO:0007669"/>
    <property type="project" value="InterPro"/>
</dbReference>
<accession>A0A0M5KV45</accession>
<evidence type="ECO:0000256" key="1">
    <source>
        <dbReference type="ARBA" id="ARBA00008857"/>
    </source>
</evidence>
<keyword evidence="2" id="KW-0238">DNA-binding</keyword>
<organism evidence="5 6">
    <name type="scientific">Bifidobacterium longum subsp. infantis</name>
    <dbReference type="NCBI Taxonomy" id="1682"/>
    <lineage>
        <taxon>Bacteria</taxon>
        <taxon>Bacillati</taxon>
        <taxon>Actinomycetota</taxon>
        <taxon>Actinomycetes</taxon>
        <taxon>Bifidobacteriales</taxon>
        <taxon>Bifidobacteriaceae</taxon>
        <taxon>Bifidobacterium</taxon>
    </lineage>
</organism>
<dbReference type="PANTHER" id="PTHR30349">
    <property type="entry name" value="PHAGE INTEGRASE-RELATED"/>
    <property type="match status" value="1"/>
</dbReference>
<comment type="similarity">
    <text evidence="1">Belongs to the 'phage' integrase family.</text>
</comment>
<gene>
    <name evidence="5" type="ORF">RY67_984</name>
</gene>
<dbReference type="InterPro" id="IPR002104">
    <property type="entry name" value="Integrase_catalytic"/>
</dbReference>
<feature type="region of interest" description="Disordered" evidence="4">
    <location>
        <begin position="422"/>
        <end position="476"/>
    </location>
</feature>
<dbReference type="Gene3D" id="1.10.150.130">
    <property type="match status" value="1"/>
</dbReference>
<dbReference type="InterPro" id="IPR050090">
    <property type="entry name" value="Tyrosine_recombinase_XerCD"/>
</dbReference>
<protein>
    <submittedName>
        <fullName evidence="5">Phage integrase family protein</fullName>
    </submittedName>
</protein>
<dbReference type="Pfam" id="PF00589">
    <property type="entry name" value="Phage_integrase"/>
    <property type="match status" value="1"/>
</dbReference>
<evidence type="ECO:0000313" key="6">
    <source>
        <dbReference type="Proteomes" id="UP000067206"/>
    </source>
</evidence>
<dbReference type="InterPro" id="IPR013762">
    <property type="entry name" value="Integrase-like_cat_sf"/>
</dbReference>
<feature type="compositionally biased region" description="Polar residues" evidence="4">
    <location>
        <begin position="436"/>
        <end position="452"/>
    </location>
</feature>
<dbReference type="GO" id="GO:0006310">
    <property type="term" value="P:DNA recombination"/>
    <property type="evidence" value="ECO:0007669"/>
    <property type="project" value="UniProtKB-KW"/>
</dbReference>
<dbReference type="PANTHER" id="PTHR30349:SF41">
    <property type="entry name" value="INTEGRASE_RECOMBINASE PROTEIN MJ0367-RELATED"/>
    <property type="match status" value="1"/>
</dbReference>
<proteinExistence type="inferred from homology"/>
<dbReference type="AlphaFoldDB" id="A0A0M5KV45"/>
<dbReference type="InterPro" id="IPR044068">
    <property type="entry name" value="CB"/>
</dbReference>
<evidence type="ECO:0000256" key="4">
    <source>
        <dbReference type="SAM" id="MobiDB-lite"/>
    </source>
</evidence>
<sequence>MPGVVFCRVWMQAGLAWPKAGKRPRPYDFRHRLAFANIERWARDGMDVMAMLPYLAAYMGHAGIGSTPYYVHAGPDFMDGYADIVADAERVVPGNGGTMNTARPMNTRPDEPDFWRVARGWLHHRLSRVRGNSPKTVEACRIGLESYIRWLETMEGVERDDIGFGHFDRAHLGRWAEWMRAGRGYSDRTIMLRMTTMRAFLGHASLEHPTLTALANDAAAIRVKPPARKPVDHLEEEHTKALLAAWDTGDAKSRRNRMLPILMYDTAARIGELAALTLEDVRMDEPARITITGKRGKTRIVPMGERTRRHLTSYLDEFHPDTDGSDGARPLFHSTRNGTIRPLSVDRIDEILKTAASKARGTCPSMPGHIHCRLIRRTRAMDLYQQGVPLPTVMKLLGHESMSTTSAFYAFATLDMMRKAVDAADPGPDPPRRHGSANNGSDSSAPSNSQKTLNRETTRNAALPPQSRTVSRLNNKPGLITVKPISV</sequence>
<dbReference type="Gene3D" id="1.10.443.10">
    <property type="entry name" value="Intergrase catalytic core"/>
    <property type="match status" value="1"/>
</dbReference>
<evidence type="ECO:0000256" key="2">
    <source>
        <dbReference type="ARBA" id="ARBA00023125"/>
    </source>
</evidence>
<name>A0A0M5KV45_BIFLI</name>
<dbReference type="SUPFAM" id="SSF56349">
    <property type="entry name" value="DNA breaking-rejoining enzymes"/>
    <property type="match status" value="1"/>
</dbReference>
<dbReference type="GO" id="GO:0003677">
    <property type="term" value="F:DNA binding"/>
    <property type="evidence" value="ECO:0007669"/>
    <property type="project" value="UniProtKB-UniRule"/>
</dbReference>
<dbReference type="InterPro" id="IPR011010">
    <property type="entry name" value="DNA_brk_join_enz"/>
</dbReference>
<dbReference type="PROSITE" id="PS51898">
    <property type="entry name" value="TYR_RECOMBINASE"/>
    <property type="match status" value="1"/>
</dbReference>
<reference evidence="5 6" key="1">
    <citation type="submission" date="2014-12" db="EMBL/GenBank/DDBJ databases">
        <title>Complete genome sequence of Bifidobacterium longum subsp. infantis BT1.</title>
        <authorList>
            <person name="Kim J.F."/>
            <person name="Kwak M.-J."/>
        </authorList>
    </citation>
    <scope>NUCLEOTIDE SEQUENCE [LARGE SCALE GENOMIC DNA]</scope>
    <source>
        <strain evidence="5 6">BT1</strain>
    </source>
</reference>
<keyword evidence="3" id="KW-0233">DNA recombination</keyword>
<dbReference type="EMBL" id="CP010411">
    <property type="protein sequence ID" value="ALE09028.1"/>
    <property type="molecule type" value="Genomic_DNA"/>
</dbReference>
<dbReference type="PATRIC" id="fig|1682.24.peg.952"/>
<dbReference type="RefSeq" id="WP_082248021.1">
    <property type="nucleotide sequence ID" value="NZ_CP010411.1"/>
</dbReference>
<evidence type="ECO:0000313" key="5">
    <source>
        <dbReference type="EMBL" id="ALE09028.1"/>
    </source>
</evidence>
<dbReference type="Proteomes" id="UP000067206">
    <property type="component" value="Chromosome"/>
</dbReference>
<dbReference type="InterPro" id="IPR010998">
    <property type="entry name" value="Integrase_recombinase_N"/>
</dbReference>
<evidence type="ECO:0000256" key="3">
    <source>
        <dbReference type="ARBA" id="ARBA00023172"/>
    </source>
</evidence>